<dbReference type="SUPFAM" id="SSF54534">
    <property type="entry name" value="FKBP-like"/>
    <property type="match status" value="1"/>
</dbReference>
<evidence type="ECO:0000313" key="3">
    <source>
        <dbReference type="Proteomes" id="UP000532010"/>
    </source>
</evidence>
<sequence length="63" mass="6838">MTLVYPQEADISKSRISVLTPIGIALIGLPVDKSINWTTRTGDTKRLTVLKVSARALTRSAGR</sequence>
<dbReference type="Gene3D" id="3.10.50.30">
    <property type="entry name" value="Transcription elongation factor, GreA/GreB, C-terminal domain"/>
    <property type="match status" value="1"/>
</dbReference>
<dbReference type="InterPro" id="IPR001437">
    <property type="entry name" value="Tscrpt_elong_fac_GreA/B_C"/>
</dbReference>
<dbReference type="InterPro" id="IPR036953">
    <property type="entry name" value="GreA/GreB_C_sf"/>
</dbReference>
<gene>
    <name evidence="2" type="ORF">FHR70_002222</name>
</gene>
<organism evidence="2 3">
    <name type="scientific">Microvirga lupini</name>
    <dbReference type="NCBI Taxonomy" id="420324"/>
    <lineage>
        <taxon>Bacteria</taxon>
        <taxon>Pseudomonadati</taxon>
        <taxon>Pseudomonadota</taxon>
        <taxon>Alphaproteobacteria</taxon>
        <taxon>Hyphomicrobiales</taxon>
        <taxon>Methylobacteriaceae</taxon>
        <taxon>Microvirga</taxon>
    </lineage>
</organism>
<dbReference type="Proteomes" id="UP000532010">
    <property type="component" value="Unassembled WGS sequence"/>
</dbReference>
<comment type="caution">
    <text evidence="2">The sequence shown here is derived from an EMBL/GenBank/DDBJ whole genome shotgun (WGS) entry which is preliminary data.</text>
</comment>
<dbReference type="GO" id="GO:0032784">
    <property type="term" value="P:regulation of DNA-templated transcription elongation"/>
    <property type="evidence" value="ECO:0007669"/>
    <property type="project" value="InterPro"/>
</dbReference>
<accession>A0A7W4VL32</accession>
<feature type="domain" description="Transcription elongation factor GreA/GreB C-terminal" evidence="1">
    <location>
        <begin position="2"/>
        <end position="53"/>
    </location>
</feature>
<evidence type="ECO:0000313" key="2">
    <source>
        <dbReference type="EMBL" id="MBB3019168.1"/>
    </source>
</evidence>
<dbReference type="GO" id="GO:0003677">
    <property type="term" value="F:DNA binding"/>
    <property type="evidence" value="ECO:0007669"/>
    <property type="project" value="InterPro"/>
</dbReference>
<proteinExistence type="predicted"/>
<dbReference type="AlphaFoldDB" id="A0A7W4VL32"/>
<reference evidence="2 3" key="1">
    <citation type="submission" date="2020-08" db="EMBL/GenBank/DDBJ databases">
        <title>The Agave Microbiome: Exploring the role of microbial communities in plant adaptations to desert environments.</title>
        <authorList>
            <person name="Partida-Martinez L.P."/>
        </authorList>
    </citation>
    <scope>NUCLEOTIDE SEQUENCE [LARGE SCALE GENOMIC DNA]</scope>
    <source>
        <strain evidence="2 3">AT3.9</strain>
    </source>
</reference>
<keyword evidence="3" id="KW-1185">Reference proteome</keyword>
<evidence type="ECO:0000259" key="1">
    <source>
        <dbReference type="Pfam" id="PF01272"/>
    </source>
</evidence>
<dbReference type="Pfam" id="PF01272">
    <property type="entry name" value="GreA_GreB"/>
    <property type="match status" value="1"/>
</dbReference>
<protein>
    <submittedName>
        <fullName evidence="2">Transcription elongation GreA/GreB family factor</fullName>
    </submittedName>
</protein>
<dbReference type="EMBL" id="JACHWB010000002">
    <property type="protein sequence ID" value="MBB3019168.1"/>
    <property type="molecule type" value="Genomic_DNA"/>
</dbReference>
<name>A0A7W4VL32_9HYPH</name>